<evidence type="ECO:0000256" key="6">
    <source>
        <dbReference type="ARBA" id="ARBA00005159"/>
    </source>
</evidence>
<dbReference type="GO" id="GO:0005524">
    <property type="term" value="F:ATP binding"/>
    <property type="evidence" value="ECO:0007669"/>
    <property type="project" value="UniProtKB-KW"/>
</dbReference>
<keyword evidence="12" id="KW-0547">Nucleotide-binding</keyword>
<gene>
    <name evidence="18" type="ORF">PPOP_1852</name>
</gene>
<evidence type="ECO:0000256" key="5">
    <source>
        <dbReference type="ARBA" id="ARBA00004692"/>
    </source>
</evidence>
<evidence type="ECO:0000313" key="18">
    <source>
        <dbReference type="EMBL" id="GAC42495.1"/>
    </source>
</evidence>
<comment type="pathway">
    <text evidence="5">Cofactor biosynthesis; adenosylcobalamin biosynthesis; adenosylcobalamin from cob(II)yrinate a,c-diamide: step 6/7.</text>
</comment>
<dbReference type="EC" id="2.7.1.156" evidence="8"/>
<dbReference type="RefSeq" id="WP_006285961.1">
    <property type="nucleotide sequence ID" value="NZ_BALG01000105.1"/>
</dbReference>
<dbReference type="Gene3D" id="3.40.50.300">
    <property type="entry name" value="P-loop containing nucleotide triphosphate hydrolases"/>
    <property type="match status" value="1"/>
</dbReference>
<comment type="function">
    <text evidence="4">Catalyzes ATP-dependent phosphorylation of adenosylcobinamide and addition of GMP to adenosylcobinamide phosphate.</text>
</comment>
<dbReference type="EC" id="2.7.7.62" evidence="9"/>
<dbReference type="UniPathway" id="UPA00148">
    <property type="reaction ID" value="UER00236"/>
</dbReference>
<keyword evidence="18" id="KW-0548">Nucleotidyltransferase</keyword>
<keyword evidence="13 18" id="KW-0418">Kinase</keyword>
<keyword evidence="11 18" id="KW-0808">Transferase</keyword>
<evidence type="ECO:0000313" key="19">
    <source>
        <dbReference type="Proteomes" id="UP000029453"/>
    </source>
</evidence>
<dbReference type="GO" id="GO:0043752">
    <property type="term" value="F:adenosylcobinamide kinase activity"/>
    <property type="evidence" value="ECO:0007669"/>
    <property type="project" value="UniProtKB-EC"/>
</dbReference>
<evidence type="ECO:0000256" key="7">
    <source>
        <dbReference type="ARBA" id="ARBA00007490"/>
    </source>
</evidence>
<dbReference type="InterPro" id="IPR003203">
    <property type="entry name" value="CobU/CobP"/>
</dbReference>
<comment type="similarity">
    <text evidence="7">Belongs to the CobU/CobP family.</text>
</comment>
<accession>M9LHT7</accession>
<evidence type="ECO:0000256" key="12">
    <source>
        <dbReference type="ARBA" id="ARBA00022741"/>
    </source>
</evidence>
<evidence type="ECO:0000256" key="1">
    <source>
        <dbReference type="ARBA" id="ARBA00000312"/>
    </source>
</evidence>
<keyword evidence="15" id="KW-0342">GTP-binding</keyword>
<evidence type="ECO:0000256" key="17">
    <source>
        <dbReference type="ARBA" id="ARBA00030571"/>
    </source>
</evidence>
<sequence length="57" mass="6123">MTGTAAEGNKRVLVTGGARSGKSGFAERLFMKLVPGGGIYVATAEAHDDEMRERIRR</sequence>
<feature type="non-terminal residue" evidence="18">
    <location>
        <position position="57"/>
    </location>
</feature>
<evidence type="ECO:0000256" key="9">
    <source>
        <dbReference type="ARBA" id="ARBA00012523"/>
    </source>
</evidence>
<keyword evidence="10" id="KW-0169">Cobalamin biosynthesis</keyword>
<dbReference type="EMBL" id="BALG01000105">
    <property type="protein sequence ID" value="GAC42495.1"/>
    <property type="molecule type" value="Genomic_DNA"/>
</dbReference>
<evidence type="ECO:0000256" key="8">
    <source>
        <dbReference type="ARBA" id="ARBA00012016"/>
    </source>
</evidence>
<dbReference type="GO" id="GO:0005525">
    <property type="term" value="F:GTP binding"/>
    <property type="evidence" value="ECO:0007669"/>
    <property type="project" value="UniProtKB-KW"/>
</dbReference>
<dbReference type="PANTHER" id="PTHR34848">
    <property type="match status" value="1"/>
</dbReference>
<evidence type="ECO:0000256" key="2">
    <source>
        <dbReference type="ARBA" id="ARBA00000711"/>
    </source>
</evidence>
<dbReference type="Proteomes" id="UP000029453">
    <property type="component" value="Unassembled WGS sequence"/>
</dbReference>
<evidence type="ECO:0000256" key="13">
    <source>
        <dbReference type="ARBA" id="ARBA00022777"/>
    </source>
</evidence>
<organism evidence="18 19">
    <name type="scientific">Paenibacillus popilliae ATCC 14706</name>
    <dbReference type="NCBI Taxonomy" id="1212764"/>
    <lineage>
        <taxon>Bacteria</taxon>
        <taxon>Bacillati</taxon>
        <taxon>Bacillota</taxon>
        <taxon>Bacilli</taxon>
        <taxon>Bacillales</taxon>
        <taxon>Paenibacillaceae</taxon>
        <taxon>Paenibacillus</taxon>
    </lineage>
</organism>
<evidence type="ECO:0000256" key="3">
    <source>
        <dbReference type="ARBA" id="ARBA00001522"/>
    </source>
</evidence>
<dbReference type="PANTHER" id="PTHR34848:SF1">
    <property type="entry name" value="BIFUNCTIONAL ADENOSYLCOBALAMIN BIOSYNTHESIS PROTEIN COBU"/>
    <property type="match status" value="1"/>
</dbReference>
<evidence type="ECO:0000256" key="10">
    <source>
        <dbReference type="ARBA" id="ARBA00022573"/>
    </source>
</evidence>
<dbReference type="InterPro" id="IPR027417">
    <property type="entry name" value="P-loop_NTPase"/>
</dbReference>
<dbReference type="GO" id="GO:0009236">
    <property type="term" value="P:cobalamin biosynthetic process"/>
    <property type="evidence" value="ECO:0007669"/>
    <property type="project" value="UniProtKB-UniPathway"/>
</dbReference>
<dbReference type="AlphaFoldDB" id="M9LHT7"/>
<keyword evidence="19" id="KW-1185">Reference proteome</keyword>
<evidence type="ECO:0000256" key="14">
    <source>
        <dbReference type="ARBA" id="ARBA00022840"/>
    </source>
</evidence>
<comment type="catalytic activity">
    <reaction evidence="3">
        <text>adenosylcob(III)inamide + GTP = adenosylcob(III)inamide phosphate + GDP + H(+)</text>
        <dbReference type="Rhea" id="RHEA:15765"/>
        <dbReference type="ChEBI" id="CHEBI:2480"/>
        <dbReference type="ChEBI" id="CHEBI:15378"/>
        <dbReference type="ChEBI" id="CHEBI:37565"/>
        <dbReference type="ChEBI" id="CHEBI:58189"/>
        <dbReference type="ChEBI" id="CHEBI:58502"/>
        <dbReference type="EC" id="2.7.1.156"/>
    </reaction>
</comment>
<evidence type="ECO:0000256" key="16">
    <source>
        <dbReference type="ARBA" id="ARBA00029570"/>
    </source>
</evidence>
<proteinExistence type="inferred from homology"/>
<protein>
    <recommendedName>
        <fullName evidence="16">Adenosylcobinamide kinase</fullName>
        <ecNumber evidence="8">2.7.1.156</ecNumber>
        <ecNumber evidence="9">2.7.7.62</ecNumber>
    </recommendedName>
    <alternativeName>
        <fullName evidence="17">Adenosylcobinamide-phosphate guanylyltransferase</fullName>
    </alternativeName>
</protein>
<dbReference type="SUPFAM" id="SSF52540">
    <property type="entry name" value="P-loop containing nucleoside triphosphate hydrolases"/>
    <property type="match status" value="1"/>
</dbReference>
<comment type="catalytic activity">
    <reaction evidence="2">
        <text>adenosylcob(III)inamide phosphate + GTP + H(+) = adenosylcob(III)inamide-GDP + diphosphate</text>
        <dbReference type="Rhea" id="RHEA:22712"/>
        <dbReference type="ChEBI" id="CHEBI:15378"/>
        <dbReference type="ChEBI" id="CHEBI:33019"/>
        <dbReference type="ChEBI" id="CHEBI:37565"/>
        <dbReference type="ChEBI" id="CHEBI:58502"/>
        <dbReference type="ChEBI" id="CHEBI:60487"/>
        <dbReference type="EC" id="2.7.7.62"/>
    </reaction>
</comment>
<name>M9LHT7_PAEPP</name>
<reference evidence="18 19" key="1">
    <citation type="submission" date="2012-10" db="EMBL/GenBank/DDBJ databases">
        <title>Draft Genome Sequence of Paenibacillus popilliae ATCC 14706T.</title>
        <authorList>
            <person name="Iiyama K."/>
            <person name="Mori K."/>
            <person name="Mon H."/>
            <person name="Chieda Y."/>
            <person name="Lee J.M."/>
            <person name="Kusakabe T."/>
            <person name="Tashiro K."/>
            <person name="Asano S."/>
            <person name="Yasunaga-Aoki C."/>
            <person name="Shimizu S."/>
        </authorList>
    </citation>
    <scope>NUCLEOTIDE SEQUENCE [LARGE SCALE GENOMIC DNA]</scope>
    <source>
        <strain evidence="18 19">ATCC 14706</strain>
    </source>
</reference>
<evidence type="ECO:0000256" key="11">
    <source>
        <dbReference type="ARBA" id="ARBA00022679"/>
    </source>
</evidence>
<comment type="pathway">
    <text evidence="6">Cofactor biosynthesis; adenosylcobalamin biosynthesis; adenosylcobalamin from cob(II)yrinate a,c-diamide: step 5/7.</text>
</comment>
<keyword evidence="14" id="KW-0067">ATP-binding</keyword>
<dbReference type="Pfam" id="PF02283">
    <property type="entry name" value="CobU"/>
    <property type="match status" value="1"/>
</dbReference>
<comment type="catalytic activity">
    <reaction evidence="1">
        <text>adenosylcob(III)inamide + ATP = adenosylcob(III)inamide phosphate + ADP + H(+)</text>
        <dbReference type="Rhea" id="RHEA:15769"/>
        <dbReference type="ChEBI" id="CHEBI:2480"/>
        <dbReference type="ChEBI" id="CHEBI:15378"/>
        <dbReference type="ChEBI" id="CHEBI:30616"/>
        <dbReference type="ChEBI" id="CHEBI:58502"/>
        <dbReference type="ChEBI" id="CHEBI:456216"/>
        <dbReference type="EC" id="2.7.1.156"/>
    </reaction>
</comment>
<comment type="caution">
    <text evidence="18">The sequence shown here is derived from an EMBL/GenBank/DDBJ whole genome shotgun (WGS) entry which is preliminary data.</text>
</comment>
<evidence type="ECO:0000256" key="4">
    <source>
        <dbReference type="ARBA" id="ARBA00003889"/>
    </source>
</evidence>
<evidence type="ECO:0000256" key="15">
    <source>
        <dbReference type="ARBA" id="ARBA00023134"/>
    </source>
</evidence>
<dbReference type="GO" id="GO:0008820">
    <property type="term" value="F:cobinamide phosphate guanylyltransferase activity"/>
    <property type="evidence" value="ECO:0007669"/>
    <property type="project" value="UniProtKB-EC"/>
</dbReference>